<evidence type="ECO:0000256" key="2">
    <source>
        <dbReference type="ARBA" id="ARBA00023002"/>
    </source>
</evidence>
<dbReference type="KEGG" id="ypac:CEW88_23325"/>
<dbReference type="OrthoDB" id="9803333at2"/>
<reference evidence="3 4" key="1">
    <citation type="submission" date="2017-06" db="EMBL/GenBank/DDBJ databases">
        <title>Yangia sp. YSBP01 complete genome sequence.</title>
        <authorList>
            <person name="Woo J.-H."/>
            <person name="Kim H.-S."/>
        </authorList>
    </citation>
    <scope>NUCLEOTIDE SEQUENCE [LARGE SCALE GENOMIC DNA]</scope>
    <source>
        <strain evidence="3 4">YSBP01</strain>
        <plasmid evidence="3 4">unnamed4</plasmid>
    </source>
</reference>
<dbReference type="Gene3D" id="3.40.50.720">
    <property type="entry name" value="NAD(P)-binding Rossmann-like Domain"/>
    <property type="match status" value="1"/>
</dbReference>
<evidence type="ECO:0000313" key="3">
    <source>
        <dbReference type="EMBL" id="AWI86780.1"/>
    </source>
</evidence>
<dbReference type="PRINTS" id="PR00080">
    <property type="entry name" value="SDRFAMILY"/>
</dbReference>
<sequence>MNAIDLQDRVAVITGGCGGIGAAVRARFQASGATALSWDIDKAADAQIDCTDETSVDKALQATLSRFRRIDILVNAAGITGHTLPIEDYSLREWRRTLDINLTGTFLCCRAVVPSMRARNYGRIVNLASVAGKEGNPAMVAYSAAKGGVIALTKALAKELTDTDIRVNSVAPAIIETDLIKQMAPEIRKAMIAKIPLDRLGRPEEVASMIAWLSSEECSFSTGACFDLSGGRATY</sequence>
<dbReference type="PRINTS" id="PR00081">
    <property type="entry name" value="GDHRDH"/>
</dbReference>
<keyword evidence="2" id="KW-0560">Oxidoreductase</keyword>
<dbReference type="PANTHER" id="PTHR42760">
    <property type="entry name" value="SHORT-CHAIN DEHYDROGENASES/REDUCTASES FAMILY MEMBER"/>
    <property type="match status" value="1"/>
</dbReference>
<dbReference type="PROSITE" id="PS00061">
    <property type="entry name" value="ADH_SHORT"/>
    <property type="match status" value="1"/>
</dbReference>
<dbReference type="RefSeq" id="WP_108970877.1">
    <property type="nucleotide sequence ID" value="NZ_CP022194.1"/>
</dbReference>
<comment type="similarity">
    <text evidence="1">Belongs to the short-chain dehydrogenases/reductases (SDR) family.</text>
</comment>
<dbReference type="InterPro" id="IPR002347">
    <property type="entry name" value="SDR_fam"/>
</dbReference>
<dbReference type="Pfam" id="PF13561">
    <property type="entry name" value="adh_short_C2"/>
    <property type="match status" value="1"/>
</dbReference>
<dbReference type="SUPFAM" id="SSF51735">
    <property type="entry name" value="NAD(P)-binding Rossmann-fold domains"/>
    <property type="match status" value="1"/>
</dbReference>
<dbReference type="InterPro" id="IPR036291">
    <property type="entry name" value="NAD(P)-bd_dom_sf"/>
</dbReference>
<dbReference type="GO" id="GO:0016616">
    <property type="term" value="F:oxidoreductase activity, acting on the CH-OH group of donors, NAD or NADP as acceptor"/>
    <property type="evidence" value="ECO:0007669"/>
    <property type="project" value="TreeGrafter"/>
</dbReference>
<name>A0A2U8HML0_9RHOB</name>
<gene>
    <name evidence="3" type="ORF">CEW88_23325</name>
</gene>
<dbReference type="PANTHER" id="PTHR42760:SF129">
    <property type="entry name" value="OXIDOREDUCTASE"/>
    <property type="match status" value="1"/>
</dbReference>
<dbReference type="EMBL" id="CP022194">
    <property type="protein sequence ID" value="AWI86780.1"/>
    <property type="molecule type" value="Genomic_DNA"/>
</dbReference>
<accession>A0A2U8HML0</accession>
<proteinExistence type="inferred from homology"/>
<dbReference type="GO" id="GO:0030497">
    <property type="term" value="P:fatty acid elongation"/>
    <property type="evidence" value="ECO:0007669"/>
    <property type="project" value="TreeGrafter"/>
</dbReference>
<dbReference type="FunFam" id="3.40.50.720:FF:000173">
    <property type="entry name" value="3-oxoacyl-[acyl-carrier protein] reductase"/>
    <property type="match status" value="1"/>
</dbReference>
<evidence type="ECO:0000313" key="4">
    <source>
        <dbReference type="Proteomes" id="UP000244915"/>
    </source>
</evidence>
<evidence type="ECO:0000256" key="1">
    <source>
        <dbReference type="ARBA" id="ARBA00006484"/>
    </source>
</evidence>
<keyword evidence="3" id="KW-0614">Plasmid</keyword>
<dbReference type="Proteomes" id="UP000244915">
    <property type="component" value="Plasmid unnamed4"/>
</dbReference>
<dbReference type="AlphaFoldDB" id="A0A2U8HML0"/>
<protein>
    <submittedName>
        <fullName evidence="3">3-oxoacyl-ACP reductase</fullName>
    </submittedName>
</protein>
<organism evidence="3 4">
    <name type="scientific">Alloyangia pacifica</name>
    <dbReference type="NCBI Taxonomy" id="311180"/>
    <lineage>
        <taxon>Bacteria</taxon>
        <taxon>Pseudomonadati</taxon>
        <taxon>Pseudomonadota</taxon>
        <taxon>Alphaproteobacteria</taxon>
        <taxon>Rhodobacterales</taxon>
        <taxon>Roseobacteraceae</taxon>
        <taxon>Alloyangia</taxon>
    </lineage>
</organism>
<geneLocation type="plasmid" evidence="3 4">
    <name>unnamed4</name>
</geneLocation>
<dbReference type="InterPro" id="IPR020904">
    <property type="entry name" value="Sc_DH/Rdtase_CS"/>
</dbReference>